<organism evidence="1 2">
    <name type="scientific">Bordetella genomosp. 5</name>
    <dbReference type="NCBI Taxonomy" id="1395608"/>
    <lineage>
        <taxon>Bacteria</taxon>
        <taxon>Pseudomonadati</taxon>
        <taxon>Pseudomonadota</taxon>
        <taxon>Betaproteobacteria</taxon>
        <taxon>Burkholderiales</taxon>
        <taxon>Alcaligenaceae</taxon>
        <taxon>Bordetella</taxon>
    </lineage>
</organism>
<name>A0A261T3M1_9BORD</name>
<keyword evidence="2" id="KW-1185">Reference proteome</keyword>
<comment type="caution">
    <text evidence="1">The sequence shown here is derived from an EMBL/GenBank/DDBJ whole genome shotgun (WGS) entry which is preliminary data.</text>
</comment>
<dbReference type="OrthoDB" id="8719709at2"/>
<accession>A0A261T3M1</accession>
<dbReference type="Pfam" id="PF10722">
    <property type="entry name" value="YbjN"/>
    <property type="match status" value="1"/>
</dbReference>
<gene>
    <name evidence="1" type="ORF">CAL25_23260</name>
</gene>
<reference evidence="1 2" key="1">
    <citation type="submission" date="2017-05" db="EMBL/GenBank/DDBJ databases">
        <title>Complete and WGS of Bordetella genogroups.</title>
        <authorList>
            <person name="Spilker T."/>
            <person name="LiPuma J."/>
        </authorList>
    </citation>
    <scope>NUCLEOTIDE SEQUENCE [LARGE SCALE GENOMIC DNA]</scope>
    <source>
        <strain evidence="1 2">AU10456</strain>
    </source>
</reference>
<dbReference type="EMBL" id="NEVP01000016">
    <property type="protein sequence ID" value="OZI43847.1"/>
    <property type="molecule type" value="Genomic_DNA"/>
</dbReference>
<dbReference type="InterPro" id="IPR019660">
    <property type="entry name" value="Put_sensory_transdc_reg_YbjN"/>
</dbReference>
<dbReference type="Proteomes" id="UP000216913">
    <property type="component" value="Unassembled WGS sequence"/>
</dbReference>
<protein>
    <recommendedName>
        <fullName evidence="3">YbjN domain-containing protein</fullName>
    </recommendedName>
</protein>
<evidence type="ECO:0000313" key="2">
    <source>
        <dbReference type="Proteomes" id="UP000216913"/>
    </source>
</evidence>
<evidence type="ECO:0008006" key="3">
    <source>
        <dbReference type="Google" id="ProtNLM"/>
    </source>
</evidence>
<dbReference type="CDD" id="cd17511">
    <property type="entry name" value="YbjN_AmyR-like"/>
    <property type="match status" value="1"/>
</dbReference>
<sequence length="159" mass="17167">MTEATIIQAVTLPRVQALLQEQGYRVTVSEQNGLSQLLSASQGIGFSLRFGNPAQTQGEFVDYTFSCALRVQGDLPAGLADSWNAGKRFARLSVQGNFLVLEMDVILAGGVTENHLRANTELWDRLLQELVLFLRQFMQQAEGAGATAAPLANGEAVNA</sequence>
<proteinExistence type="predicted"/>
<dbReference type="RefSeq" id="WP_094804368.1">
    <property type="nucleotide sequence ID" value="NZ_NEVP01000016.1"/>
</dbReference>
<dbReference type="AlphaFoldDB" id="A0A261T3M1"/>
<evidence type="ECO:0000313" key="1">
    <source>
        <dbReference type="EMBL" id="OZI43847.1"/>
    </source>
</evidence>